<dbReference type="PRINTS" id="PR00065">
    <property type="entry name" value="TEADOMAIN"/>
</dbReference>
<sequence length="216" mass="23997">MIESPGRNELIARYIKIRTGKTRTRKQVSSHIQDQTSKEAAIQSMSSMSSAQIVSFFCAQDASKDKAHLLSSAQLLSASALQSKAGFIPPVSYHGSPFWQSNLSQPTLTEDVKPFGQGPGPQGYPLAPKPDCRPIGSPALRLVEFSAFLEQPQDTYQRHLFVHISGLPCYSDPLLETVDIRQIYDKFPDKKGGLKELFDKGPQNAFFLVKFWVLLP</sequence>
<proteinExistence type="predicted"/>
<evidence type="ECO:0000256" key="3">
    <source>
        <dbReference type="ARBA" id="ARBA00023125"/>
    </source>
</evidence>
<feature type="domain" description="YAP binding" evidence="7">
    <location>
        <begin position="140"/>
        <end position="213"/>
    </location>
</feature>
<protein>
    <submittedName>
        <fullName evidence="8">TEAD4</fullName>
    </submittedName>
</protein>
<keyword evidence="4" id="KW-0804">Transcription</keyword>
<keyword evidence="3" id="KW-0238">DNA-binding</keyword>
<gene>
    <name evidence="8" type="ORF">LAZ67_14002082</name>
</gene>
<dbReference type="InterPro" id="IPR050937">
    <property type="entry name" value="TEC1_TEAD_TF"/>
</dbReference>
<dbReference type="Pfam" id="PF01285">
    <property type="entry name" value="TEA"/>
    <property type="match status" value="1"/>
</dbReference>
<dbReference type="InterPro" id="IPR038096">
    <property type="entry name" value="TEA/ATTS_sf"/>
</dbReference>
<accession>A0ABY6L6N2</accession>
<evidence type="ECO:0000256" key="4">
    <source>
        <dbReference type="ARBA" id="ARBA00023163"/>
    </source>
</evidence>
<evidence type="ECO:0000256" key="1">
    <source>
        <dbReference type="ARBA" id="ARBA00004123"/>
    </source>
</evidence>
<comment type="subcellular location">
    <subcellularLocation>
        <location evidence="1">Nucleus</location>
    </subcellularLocation>
</comment>
<keyword evidence="2" id="KW-0805">Transcription regulation</keyword>
<reference evidence="8 9" key="1">
    <citation type="submission" date="2022-01" db="EMBL/GenBank/DDBJ databases">
        <title>A chromosomal length assembly of Cordylochernes scorpioides.</title>
        <authorList>
            <person name="Zeh D."/>
            <person name="Zeh J."/>
        </authorList>
    </citation>
    <scope>NUCLEOTIDE SEQUENCE [LARGE SCALE GENOMIC DNA]</scope>
    <source>
        <strain evidence="8">IN4F17</strain>
        <tissue evidence="8">Whole Body</tissue>
    </source>
</reference>
<evidence type="ECO:0000313" key="9">
    <source>
        <dbReference type="Proteomes" id="UP001235939"/>
    </source>
</evidence>
<organism evidence="8 9">
    <name type="scientific">Cordylochernes scorpioides</name>
    <dbReference type="NCBI Taxonomy" id="51811"/>
    <lineage>
        <taxon>Eukaryota</taxon>
        <taxon>Metazoa</taxon>
        <taxon>Ecdysozoa</taxon>
        <taxon>Arthropoda</taxon>
        <taxon>Chelicerata</taxon>
        <taxon>Arachnida</taxon>
        <taxon>Pseudoscorpiones</taxon>
        <taxon>Cheliferoidea</taxon>
        <taxon>Chernetidae</taxon>
        <taxon>Cordylochernes</taxon>
    </lineage>
</organism>
<evidence type="ECO:0000256" key="2">
    <source>
        <dbReference type="ARBA" id="ARBA00023015"/>
    </source>
</evidence>
<dbReference type="Gene3D" id="6.10.20.40">
    <property type="entry name" value="TEA/ATTS domain"/>
    <property type="match status" value="1"/>
</dbReference>
<dbReference type="Proteomes" id="UP001235939">
    <property type="component" value="Chromosome 14"/>
</dbReference>
<dbReference type="PANTHER" id="PTHR11834">
    <property type="entry name" value="TRANSCRIPTIONAL ENHANCER FACTOR TEF RELATED"/>
    <property type="match status" value="1"/>
</dbReference>
<evidence type="ECO:0000259" key="7">
    <source>
        <dbReference type="Pfam" id="PF17725"/>
    </source>
</evidence>
<evidence type="ECO:0000259" key="6">
    <source>
        <dbReference type="Pfam" id="PF01285"/>
    </source>
</evidence>
<dbReference type="InterPro" id="IPR041086">
    <property type="entry name" value="YBD"/>
</dbReference>
<evidence type="ECO:0000313" key="8">
    <source>
        <dbReference type="EMBL" id="UYV76811.1"/>
    </source>
</evidence>
<evidence type="ECO:0000256" key="5">
    <source>
        <dbReference type="ARBA" id="ARBA00023242"/>
    </source>
</evidence>
<dbReference type="InterPro" id="IPR000818">
    <property type="entry name" value="TEA/ATTS_dom"/>
</dbReference>
<dbReference type="Gene3D" id="2.70.50.80">
    <property type="match status" value="1"/>
</dbReference>
<name>A0ABY6L6N2_9ARAC</name>
<keyword evidence="9" id="KW-1185">Reference proteome</keyword>
<dbReference type="PANTHER" id="PTHR11834:SF0">
    <property type="entry name" value="PROTEIN SCALLOPED"/>
    <property type="match status" value="1"/>
</dbReference>
<dbReference type="EMBL" id="CP092876">
    <property type="protein sequence ID" value="UYV76811.1"/>
    <property type="molecule type" value="Genomic_DNA"/>
</dbReference>
<keyword evidence="5" id="KW-0539">Nucleus</keyword>
<dbReference type="Pfam" id="PF17725">
    <property type="entry name" value="YBD"/>
    <property type="match status" value="1"/>
</dbReference>
<feature type="domain" description="TEA" evidence="6">
    <location>
        <begin position="5"/>
        <end position="33"/>
    </location>
</feature>